<accession>A0A382QD57</accession>
<name>A0A382QD57_9ZZZZ</name>
<proteinExistence type="predicted"/>
<dbReference type="InterPro" id="IPR045491">
    <property type="entry name" value="DUF6433"/>
</dbReference>
<sequence>MIATKDMNSPGLMIGEIISEFEKAKTRQAKKEVLEKHKDVEALRYLLCGTFDPKIQWAITEQPDYSEDDITPEGEEANSLYIEMPKCTLFVKDHPAGARVKPERLKQILIQVLESLHPSESKLYMQMLKKKSKVKGLTSKLVLEVFPNMYKEGG</sequence>
<evidence type="ECO:0000313" key="1">
    <source>
        <dbReference type="EMBL" id="SVC83376.1"/>
    </source>
</evidence>
<gene>
    <name evidence="1" type="ORF">METZ01_LOCUS336230</name>
</gene>
<protein>
    <submittedName>
        <fullName evidence="1">Uncharacterized protein</fullName>
    </submittedName>
</protein>
<dbReference type="Pfam" id="PF20025">
    <property type="entry name" value="DUF6433"/>
    <property type="match status" value="1"/>
</dbReference>
<dbReference type="AlphaFoldDB" id="A0A382QD57"/>
<reference evidence="1" key="1">
    <citation type="submission" date="2018-05" db="EMBL/GenBank/DDBJ databases">
        <authorList>
            <person name="Lanie J.A."/>
            <person name="Ng W.-L."/>
            <person name="Kazmierczak K.M."/>
            <person name="Andrzejewski T.M."/>
            <person name="Davidsen T.M."/>
            <person name="Wayne K.J."/>
            <person name="Tettelin H."/>
            <person name="Glass J.I."/>
            <person name="Rusch D."/>
            <person name="Podicherti R."/>
            <person name="Tsui H.-C.T."/>
            <person name="Winkler M.E."/>
        </authorList>
    </citation>
    <scope>NUCLEOTIDE SEQUENCE</scope>
</reference>
<dbReference type="EMBL" id="UINC01113634">
    <property type="protein sequence ID" value="SVC83376.1"/>
    <property type="molecule type" value="Genomic_DNA"/>
</dbReference>
<organism evidence="1">
    <name type="scientific">marine metagenome</name>
    <dbReference type="NCBI Taxonomy" id="408172"/>
    <lineage>
        <taxon>unclassified sequences</taxon>
        <taxon>metagenomes</taxon>
        <taxon>ecological metagenomes</taxon>
    </lineage>
</organism>